<protein>
    <submittedName>
        <fullName evidence="1">Uncharacterized protein</fullName>
    </submittedName>
</protein>
<keyword evidence="2" id="KW-1185">Reference proteome</keyword>
<reference evidence="1 2" key="1">
    <citation type="submission" date="2022-04" db="EMBL/GenBank/DDBJ databases">
        <title>Positive selection, recombination, and allopatry shape intraspecific diversity of widespread and dominant cyanobacteria.</title>
        <authorList>
            <person name="Wei J."/>
            <person name="Shu W."/>
            <person name="Hu C."/>
        </authorList>
    </citation>
    <scope>NUCLEOTIDE SEQUENCE [LARGE SCALE GENOMIC DNA]</scope>
    <source>
        <strain evidence="1 2">AS-A4</strain>
    </source>
</reference>
<accession>A0ABV0KEH9</accession>
<gene>
    <name evidence="1" type="ORF">NDI38_04110</name>
</gene>
<name>A0ABV0KEH9_9CYAN</name>
<proteinExistence type="predicted"/>
<sequence length="162" mass="17619">MSKEIAFTTLSQRAGKVINAPVFKKLKFDSLAKYFKLVGVINNTDFFENLPASTQALIKQAEQELDEKSSQPPSTIRPSTDSLVNAIAKFQKQGIKIDSATALDILKQHKDGMSKYDRLVKSLAAKGADDPKALAAAIGRKKLGKKRFQARAKAGARKAAKA</sequence>
<organism evidence="1 2">
    <name type="scientific">Stenomitos frigidus AS-A4</name>
    <dbReference type="NCBI Taxonomy" id="2933935"/>
    <lineage>
        <taxon>Bacteria</taxon>
        <taxon>Bacillati</taxon>
        <taxon>Cyanobacteriota</taxon>
        <taxon>Cyanophyceae</taxon>
        <taxon>Leptolyngbyales</taxon>
        <taxon>Leptolyngbyaceae</taxon>
        <taxon>Stenomitos</taxon>
    </lineage>
</organism>
<evidence type="ECO:0000313" key="1">
    <source>
        <dbReference type="EMBL" id="MEP1057610.1"/>
    </source>
</evidence>
<comment type="caution">
    <text evidence="1">The sequence shown here is derived from an EMBL/GenBank/DDBJ whole genome shotgun (WGS) entry which is preliminary data.</text>
</comment>
<dbReference type="EMBL" id="JAMPLM010000002">
    <property type="protein sequence ID" value="MEP1057610.1"/>
    <property type="molecule type" value="Genomic_DNA"/>
</dbReference>
<dbReference type="Gene3D" id="3.40.190.170">
    <property type="entry name" value="Bacterial extracellular solute-binding protein, family 7"/>
    <property type="match status" value="1"/>
</dbReference>
<dbReference type="InterPro" id="IPR038404">
    <property type="entry name" value="TRAP_DctP_sf"/>
</dbReference>
<dbReference type="Proteomes" id="UP001476950">
    <property type="component" value="Unassembled WGS sequence"/>
</dbReference>
<dbReference type="RefSeq" id="WP_190450561.1">
    <property type="nucleotide sequence ID" value="NZ_JAMPLM010000002.1"/>
</dbReference>
<evidence type="ECO:0000313" key="2">
    <source>
        <dbReference type="Proteomes" id="UP001476950"/>
    </source>
</evidence>